<gene>
    <name evidence="3" type="ORF">Nstercoris_01392</name>
</gene>
<accession>A0A4Y1YS90</accession>
<dbReference type="Pfam" id="PF05137">
    <property type="entry name" value="PilN"/>
    <property type="match status" value="1"/>
</dbReference>
<dbReference type="PANTHER" id="PTHR40278:SF2">
    <property type="entry name" value="TYPE IV PILUS INNER MEMBRANE COMPONENT PILN"/>
    <property type="match status" value="1"/>
</dbReference>
<dbReference type="GO" id="GO:0043107">
    <property type="term" value="P:type IV pilus-dependent motility"/>
    <property type="evidence" value="ECO:0007669"/>
    <property type="project" value="TreeGrafter"/>
</dbReference>
<keyword evidence="2" id="KW-1133">Transmembrane helix</keyword>
<keyword evidence="2" id="KW-0812">Transmembrane</keyword>
<dbReference type="AlphaFoldDB" id="A0A4Y1YS90"/>
<keyword evidence="2" id="KW-0472">Membrane</keyword>
<evidence type="ECO:0000256" key="2">
    <source>
        <dbReference type="SAM" id="Phobius"/>
    </source>
</evidence>
<proteinExistence type="predicted"/>
<sequence length="208" mass="23503">MIYINLLPHREFKRKARQRQFAVLAGLTVALGVLIIWGGHEVVASKIDHQNARNQYLRSEITVLDRQIVEIKSIKEKIQEMLTRKAIVESLQGTRVRVVHMLDEVAKRLPEGVYLKNLKQMDEHLHLAGYAQSNAWVSTLMRNLDVSPWLESPLLIEIKAVTDNGIRLSEFDLNVKLTELPKGGDESDSSNSQKNEAASSVTAKAEQL</sequence>
<dbReference type="GO" id="GO:0043683">
    <property type="term" value="P:type IV pilus assembly"/>
    <property type="evidence" value="ECO:0007669"/>
    <property type="project" value="TreeGrafter"/>
</dbReference>
<protein>
    <submittedName>
        <fullName evidence="3">Uncharacterized protein</fullName>
    </submittedName>
</protein>
<feature type="region of interest" description="Disordered" evidence="1">
    <location>
        <begin position="179"/>
        <end position="208"/>
    </location>
</feature>
<organism evidence="3 4">
    <name type="scientific">Nitrosomonas stercoris</name>
    <dbReference type="NCBI Taxonomy" id="1444684"/>
    <lineage>
        <taxon>Bacteria</taxon>
        <taxon>Pseudomonadati</taxon>
        <taxon>Pseudomonadota</taxon>
        <taxon>Betaproteobacteria</taxon>
        <taxon>Nitrosomonadales</taxon>
        <taxon>Nitrosomonadaceae</taxon>
        <taxon>Nitrosomonas</taxon>
    </lineage>
</organism>
<evidence type="ECO:0000313" key="4">
    <source>
        <dbReference type="Proteomes" id="UP000316473"/>
    </source>
</evidence>
<dbReference type="Proteomes" id="UP000316473">
    <property type="component" value="Chromosome"/>
</dbReference>
<dbReference type="PANTHER" id="PTHR40278">
    <property type="entry name" value="DNA UTILIZATION PROTEIN HOFN"/>
    <property type="match status" value="1"/>
</dbReference>
<dbReference type="InterPro" id="IPR007813">
    <property type="entry name" value="PilN"/>
</dbReference>
<keyword evidence="4" id="KW-1185">Reference proteome</keyword>
<dbReference type="KEGG" id="nst:Nstercoris_01392"/>
<feature type="transmembrane region" description="Helical" evidence="2">
    <location>
        <begin position="21"/>
        <end position="40"/>
    </location>
</feature>
<dbReference type="InterPro" id="IPR052534">
    <property type="entry name" value="Extracell_DNA_Util/SecSys_Comp"/>
</dbReference>
<feature type="compositionally biased region" description="Polar residues" evidence="1">
    <location>
        <begin position="189"/>
        <end position="202"/>
    </location>
</feature>
<name>A0A4Y1YS90_9PROT</name>
<evidence type="ECO:0000313" key="3">
    <source>
        <dbReference type="EMBL" id="BBL35135.1"/>
    </source>
</evidence>
<evidence type="ECO:0000256" key="1">
    <source>
        <dbReference type="SAM" id="MobiDB-lite"/>
    </source>
</evidence>
<dbReference type="EMBL" id="AP019755">
    <property type="protein sequence ID" value="BBL35135.1"/>
    <property type="molecule type" value="Genomic_DNA"/>
</dbReference>
<reference evidence="3 4" key="1">
    <citation type="submission" date="2019-06" db="EMBL/GenBank/DDBJ databases">
        <title>Nitrosomonas stercoris KYUHI-S whole genome shotgun sequence.</title>
        <authorList>
            <person name="Nakagawa T."/>
            <person name="Tsuchiya Y."/>
            <person name="Takahashi R."/>
        </authorList>
    </citation>
    <scope>NUCLEOTIDE SEQUENCE [LARGE SCALE GENOMIC DNA]</scope>
    <source>
        <strain evidence="3 4">KYUHI-S</strain>
    </source>
</reference>